<evidence type="ECO:0000256" key="5">
    <source>
        <dbReference type="ARBA" id="ARBA00023136"/>
    </source>
</evidence>
<dbReference type="InterPro" id="IPR026770">
    <property type="entry name" value="RNase_K"/>
</dbReference>
<keyword evidence="4 6" id="KW-1133">Transmembrane helix</keyword>
<dbReference type="EMBL" id="LR824551">
    <property type="protein sequence ID" value="CAH1640341.1"/>
    <property type="molecule type" value="Genomic_DNA"/>
</dbReference>
<dbReference type="PANTHER" id="PTHR31733">
    <property type="entry name" value="RIBONUCLEASE KAPPA"/>
    <property type="match status" value="1"/>
</dbReference>
<dbReference type="GO" id="GO:0016020">
    <property type="term" value="C:membrane"/>
    <property type="evidence" value="ECO:0007669"/>
    <property type="project" value="UniProtKB-SubCell"/>
</dbReference>
<evidence type="ECO:0000256" key="6">
    <source>
        <dbReference type="SAM" id="Phobius"/>
    </source>
</evidence>
<name>A0A9P0N0Q2_SPOLI</name>
<protein>
    <submittedName>
        <fullName evidence="7">Uncharacterized protein</fullName>
    </submittedName>
</protein>
<keyword evidence="3 6" id="KW-0812">Transmembrane</keyword>
<evidence type="ECO:0000313" key="8">
    <source>
        <dbReference type="Proteomes" id="UP001153321"/>
    </source>
</evidence>
<evidence type="ECO:0000256" key="4">
    <source>
        <dbReference type="ARBA" id="ARBA00022989"/>
    </source>
</evidence>
<keyword evidence="8" id="KW-1185">Reference proteome</keyword>
<dbReference type="Proteomes" id="UP001153321">
    <property type="component" value="Chromosome 20"/>
</dbReference>
<reference evidence="7" key="1">
    <citation type="submission" date="2022-02" db="EMBL/GenBank/DDBJ databases">
        <authorList>
            <person name="King R."/>
        </authorList>
    </citation>
    <scope>NUCLEOTIDE SEQUENCE</scope>
</reference>
<comment type="subcellular location">
    <subcellularLocation>
        <location evidence="1">Membrane</location>
        <topology evidence="1">Multi-pass membrane protein</topology>
    </subcellularLocation>
</comment>
<gene>
    <name evidence="7" type="ORF">SPLIT_LOCUS5697</name>
</gene>
<evidence type="ECO:0000256" key="1">
    <source>
        <dbReference type="ARBA" id="ARBA00004141"/>
    </source>
</evidence>
<feature type="transmembrane region" description="Helical" evidence="6">
    <location>
        <begin position="105"/>
        <end position="127"/>
    </location>
</feature>
<proteinExistence type="inferred from homology"/>
<evidence type="ECO:0000313" key="7">
    <source>
        <dbReference type="EMBL" id="CAH1640341.1"/>
    </source>
</evidence>
<evidence type="ECO:0000256" key="2">
    <source>
        <dbReference type="ARBA" id="ARBA00008458"/>
    </source>
</evidence>
<comment type="similarity">
    <text evidence="2">Belongs to the RNase K family.</text>
</comment>
<dbReference type="AlphaFoldDB" id="A0A9P0N0Q2"/>
<feature type="transmembrane region" description="Helical" evidence="6">
    <location>
        <begin position="12"/>
        <end position="34"/>
    </location>
</feature>
<keyword evidence="5 6" id="KW-0472">Membrane</keyword>
<dbReference type="GO" id="GO:0004521">
    <property type="term" value="F:RNA endonuclease activity"/>
    <property type="evidence" value="ECO:0007669"/>
    <property type="project" value="InterPro"/>
</dbReference>
<sequence>MACKICGPKLSLCGLVLSVWGIIQLTLMGVFYYIRAVALLEDLPLEEHHHSMESFITNVETGYTQFFMGICYHFEVVTLLEDVEEEEYDDYDDFITKTSDNYQKVAVNCWVASVIYVLLIGVSYWCIRKAKKSMKIEALKLEDDEYVCTPKPPQRKKPSKVK</sequence>
<accession>A0A9P0N0Q2</accession>
<evidence type="ECO:0000256" key="3">
    <source>
        <dbReference type="ARBA" id="ARBA00022692"/>
    </source>
</evidence>
<organism evidence="7 8">
    <name type="scientific">Spodoptera littoralis</name>
    <name type="common">Egyptian cotton leafworm</name>
    <dbReference type="NCBI Taxonomy" id="7109"/>
    <lineage>
        <taxon>Eukaryota</taxon>
        <taxon>Metazoa</taxon>
        <taxon>Ecdysozoa</taxon>
        <taxon>Arthropoda</taxon>
        <taxon>Hexapoda</taxon>
        <taxon>Insecta</taxon>
        <taxon>Pterygota</taxon>
        <taxon>Neoptera</taxon>
        <taxon>Endopterygota</taxon>
        <taxon>Lepidoptera</taxon>
        <taxon>Glossata</taxon>
        <taxon>Ditrysia</taxon>
        <taxon>Noctuoidea</taxon>
        <taxon>Noctuidae</taxon>
        <taxon>Amphipyrinae</taxon>
        <taxon>Spodoptera</taxon>
    </lineage>
</organism>